<dbReference type="EMBL" id="JALGBH010000002">
    <property type="protein sequence ID" value="MCJ0742890.1"/>
    <property type="molecule type" value="Genomic_DNA"/>
</dbReference>
<evidence type="ECO:0000313" key="3">
    <source>
        <dbReference type="EMBL" id="MCJ0742890.1"/>
    </source>
</evidence>
<keyword evidence="4" id="KW-1185">Reference proteome</keyword>
<sequence>MKNQDIEITVSIKAPVTKVWNAISSAEEMKNWYFTLKDFKTVSGFKFEFWAGPAEKQYLHCCEVIDVEPLQRLSYTWRYEGFPGNSLVIWILDEQQNGQTLLTLKHVDVETLKNEDPAFDAENFVTGWEAITQNLKAYLER</sequence>
<dbReference type="CDD" id="cd07814">
    <property type="entry name" value="SRPBCC_CalC_Aha1-like"/>
    <property type="match status" value="1"/>
</dbReference>
<evidence type="ECO:0000313" key="4">
    <source>
        <dbReference type="Proteomes" id="UP001165460"/>
    </source>
</evidence>
<gene>
    <name evidence="3" type="ORF">MMF97_09220</name>
</gene>
<evidence type="ECO:0000259" key="2">
    <source>
        <dbReference type="Pfam" id="PF08327"/>
    </source>
</evidence>
<comment type="similarity">
    <text evidence="1">Belongs to the AHA1 family.</text>
</comment>
<dbReference type="InterPro" id="IPR023393">
    <property type="entry name" value="START-like_dom_sf"/>
</dbReference>
<reference evidence="3" key="1">
    <citation type="submission" date="2022-03" db="EMBL/GenBank/DDBJ databases">
        <authorList>
            <person name="Woo C.Y."/>
        </authorList>
    </citation>
    <scope>NUCLEOTIDE SEQUENCE</scope>
    <source>
        <strain evidence="3">CYS-01</strain>
    </source>
</reference>
<dbReference type="Gene3D" id="3.30.530.20">
    <property type="match status" value="1"/>
</dbReference>
<name>A0ABS9ZX74_9SPHI</name>
<proteinExistence type="inferred from homology"/>
<protein>
    <submittedName>
        <fullName evidence="3">SRPBCC domain-containing protein</fullName>
    </submittedName>
</protein>
<dbReference type="InterPro" id="IPR013538">
    <property type="entry name" value="ASHA1/2-like_C"/>
</dbReference>
<organism evidence="3 4">
    <name type="scientific">Pedobacter montanisoli</name>
    <dbReference type="NCBI Taxonomy" id="2923277"/>
    <lineage>
        <taxon>Bacteria</taxon>
        <taxon>Pseudomonadati</taxon>
        <taxon>Bacteroidota</taxon>
        <taxon>Sphingobacteriia</taxon>
        <taxon>Sphingobacteriales</taxon>
        <taxon>Sphingobacteriaceae</taxon>
        <taxon>Pedobacter</taxon>
    </lineage>
</organism>
<evidence type="ECO:0000256" key="1">
    <source>
        <dbReference type="ARBA" id="ARBA00006817"/>
    </source>
</evidence>
<feature type="domain" description="Activator of Hsp90 ATPase homologue 1/2-like C-terminal" evidence="2">
    <location>
        <begin position="13"/>
        <end position="140"/>
    </location>
</feature>
<dbReference type="Proteomes" id="UP001165460">
    <property type="component" value="Unassembled WGS sequence"/>
</dbReference>
<comment type="caution">
    <text evidence="3">The sequence shown here is derived from an EMBL/GenBank/DDBJ whole genome shotgun (WGS) entry which is preliminary data.</text>
</comment>
<dbReference type="Pfam" id="PF08327">
    <property type="entry name" value="AHSA1"/>
    <property type="match status" value="1"/>
</dbReference>
<accession>A0ABS9ZX74</accession>
<dbReference type="SUPFAM" id="SSF55961">
    <property type="entry name" value="Bet v1-like"/>
    <property type="match status" value="1"/>
</dbReference>
<dbReference type="RefSeq" id="WP_243361756.1">
    <property type="nucleotide sequence ID" value="NZ_JALGBH010000002.1"/>
</dbReference>